<sequence length="103" mass="10943">MTALVGGSPNYNHKAVSDSQLALNLSILGTENPDNKDEAICHTPTPFEDEDAPDQSSMPLSPSLLVVMDDRDGNDGHVGKKLTLTIPSKQVADSASVMQPVKK</sequence>
<dbReference type="HOGENOM" id="CLU_2264584_0_0_1"/>
<dbReference type="AlphaFoldDB" id="A0A0D0BTR1"/>
<evidence type="ECO:0000313" key="2">
    <source>
        <dbReference type="EMBL" id="KIK74827.1"/>
    </source>
</evidence>
<protein>
    <submittedName>
        <fullName evidence="2">Uncharacterized protein</fullName>
    </submittedName>
</protein>
<evidence type="ECO:0000313" key="3">
    <source>
        <dbReference type="Proteomes" id="UP000054538"/>
    </source>
</evidence>
<name>A0A0D0BTR1_9AGAM</name>
<dbReference type="InParanoid" id="A0A0D0BTR1"/>
<evidence type="ECO:0000256" key="1">
    <source>
        <dbReference type="SAM" id="MobiDB-lite"/>
    </source>
</evidence>
<dbReference type="EMBL" id="KN828534">
    <property type="protein sequence ID" value="KIK74827.1"/>
    <property type="molecule type" value="Genomic_DNA"/>
</dbReference>
<proteinExistence type="predicted"/>
<accession>A0A0D0BTR1</accession>
<gene>
    <name evidence="2" type="ORF">PAXRUDRAFT_19505</name>
</gene>
<organism evidence="2 3">
    <name type="scientific">Paxillus rubicundulus Ve08.2h10</name>
    <dbReference type="NCBI Taxonomy" id="930991"/>
    <lineage>
        <taxon>Eukaryota</taxon>
        <taxon>Fungi</taxon>
        <taxon>Dikarya</taxon>
        <taxon>Basidiomycota</taxon>
        <taxon>Agaricomycotina</taxon>
        <taxon>Agaricomycetes</taxon>
        <taxon>Agaricomycetidae</taxon>
        <taxon>Boletales</taxon>
        <taxon>Paxilineae</taxon>
        <taxon>Paxillaceae</taxon>
        <taxon>Paxillus</taxon>
    </lineage>
</organism>
<feature type="region of interest" description="Disordered" evidence="1">
    <location>
        <begin position="32"/>
        <end position="60"/>
    </location>
</feature>
<dbReference type="Proteomes" id="UP000054538">
    <property type="component" value="Unassembled WGS sequence"/>
</dbReference>
<reference evidence="3" key="2">
    <citation type="submission" date="2015-01" db="EMBL/GenBank/DDBJ databases">
        <title>Evolutionary Origins and Diversification of the Mycorrhizal Mutualists.</title>
        <authorList>
            <consortium name="DOE Joint Genome Institute"/>
            <consortium name="Mycorrhizal Genomics Consortium"/>
            <person name="Kohler A."/>
            <person name="Kuo A."/>
            <person name="Nagy L.G."/>
            <person name="Floudas D."/>
            <person name="Copeland A."/>
            <person name="Barry K.W."/>
            <person name="Cichocki N."/>
            <person name="Veneault-Fourrey C."/>
            <person name="LaButti K."/>
            <person name="Lindquist E.A."/>
            <person name="Lipzen A."/>
            <person name="Lundell T."/>
            <person name="Morin E."/>
            <person name="Murat C."/>
            <person name="Riley R."/>
            <person name="Ohm R."/>
            <person name="Sun H."/>
            <person name="Tunlid A."/>
            <person name="Henrissat B."/>
            <person name="Grigoriev I.V."/>
            <person name="Hibbett D.S."/>
            <person name="Martin F."/>
        </authorList>
    </citation>
    <scope>NUCLEOTIDE SEQUENCE [LARGE SCALE GENOMIC DNA]</scope>
    <source>
        <strain evidence="3">Ve08.2h10</strain>
    </source>
</reference>
<keyword evidence="3" id="KW-1185">Reference proteome</keyword>
<reference evidence="2 3" key="1">
    <citation type="submission" date="2014-04" db="EMBL/GenBank/DDBJ databases">
        <authorList>
            <consortium name="DOE Joint Genome Institute"/>
            <person name="Kuo A."/>
            <person name="Kohler A."/>
            <person name="Jargeat P."/>
            <person name="Nagy L.G."/>
            <person name="Floudas D."/>
            <person name="Copeland A."/>
            <person name="Barry K.W."/>
            <person name="Cichocki N."/>
            <person name="Veneault-Fourrey C."/>
            <person name="LaButti K."/>
            <person name="Lindquist E.A."/>
            <person name="Lipzen A."/>
            <person name="Lundell T."/>
            <person name="Morin E."/>
            <person name="Murat C."/>
            <person name="Sun H."/>
            <person name="Tunlid A."/>
            <person name="Henrissat B."/>
            <person name="Grigoriev I.V."/>
            <person name="Hibbett D.S."/>
            <person name="Martin F."/>
            <person name="Nordberg H.P."/>
            <person name="Cantor M.N."/>
            <person name="Hua S.X."/>
        </authorList>
    </citation>
    <scope>NUCLEOTIDE SEQUENCE [LARGE SCALE GENOMIC DNA]</scope>
    <source>
        <strain evidence="2 3">Ve08.2h10</strain>
    </source>
</reference>